<dbReference type="InterPro" id="IPR006656">
    <property type="entry name" value="Mopterin_OxRdtase"/>
</dbReference>
<dbReference type="Gene3D" id="3.40.50.740">
    <property type="match status" value="1"/>
</dbReference>
<dbReference type="Gene3D" id="2.20.25.90">
    <property type="entry name" value="ADC-like domains"/>
    <property type="match status" value="1"/>
</dbReference>
<dbReference type="EMBL" id="NILC01000033">
    <property type="protein sequence ID" value="TWL20903.1"/>
    <property type="molecule type" value="Genomic_DNA"/>
</dbReference>
<dbReference type="CDD" id="cd02786">
    <property type="entry name" value="MopB_CT_3"/>
    <property type="match status" value="1"/>
</dbReference>
<dbReference type="GO" id="GO:0046872">
    <property type="term" value="F:metal ion binding"/>
    <property type="evidence" value="ECO:0007669"/>
    <property type="project" value="UniProtKB-KW"/>
</dbReference>
<dbReference type="PROSITE" id="PS00490">
    <property type="entry name" value="MOLYBDOPTERIN_PROK_2"/>
    <property type="match status" value="1"/>
</dbReference>
<keyword evidence="4" id="KW-0479">Metal-binding</keyword>
<protein>
    <submittedName>
        <fullName evidence="9">Dimethyl sulfoxide reductase DmsA</fullName>
    </submittedName>
</protein>
<evidence type="ECO:0000256" key="3">
    <source>
        <dbReference type="ARBA" id="ARBA00022505"/>
    </source>
</evidence>
<evidence type="ECO:0000256" key="4">
    <source>
        <dbReference type="ARBA" id="ARBA00022723"/>
    </source>
</evidence>
<evidence type="ECO:0000313" key="10">
    <source>
        <dbReference type="Proteomes" id="UP000435910"/>
    </source>
</evidence>
<dbReference type="InterPro" id="IPR006657">
    <property type="entry name" value="MoPterin_dinucl-bd_dom"/>
</dbReference>
<organism evidence="9 10">
    <name type="scientific">Bacillus licheniformis</name>
    <dbReference type="NCBI Taxonomy" id="1402"/>
    <lineage>
        <taxon>Bacteria</taxon>
        <taxon>Bacillati</taxon>
        <taxon>Bacillota</taxon>
        <taxon>Bacilli</taxon>
        <taxon>Bacillales</taxon>
        <taxon>Bacillaceae</taxon>
        <taxon>Bacillus</taxon>
    </lineage>
</organism>
<dbReference type="GO" id="GO:0016491">
    <property type="term" value="F:oxidoreductase activity"/>
    <property type="evidence" value="ECO:0007669"/>
    <property type="project" value="UniProtKB-KW"/>
</dbReference>
<dbReference type="Pfam" id="PF01568">
    <property type="entry name" value="Molydop_binding"/>
    <property type="match status" value="1"/>
</dbReference>
<dbReference type="InterPro" id="IPR037920">
    <property type="entry name" value="YoaE_C"/>
</dbReference>
<dbReference type="CDD" id="cd02766">
    <property type="entry name" value="MopB_3"/>
    <property type="match status" value="1"/>
</dbReference>
<comment type="cofactor">
    <cofactor evidence="1">
        <name>Mo-bis(molybdopterin guanine dinucleotide)</name>
        <dbReference type="ChEBI" id="CHEBI:60539"/>
    </cofactor>
</comment>
<dbReference type="PROSITE" id="PS51669">
    <property type="entry name" value="4FE4S_MOW_BIS_MGD"/>
    <property type="match status" value="1"/>
</dbReference>
<keyword evidence="7" id="KW-0411">Iron-sulfur</keyword>
<dbReference type="GO" id="GO:0043546">
    <property type="term" value="F:molybdopterin cofactor binding"/>
    <property type="evidence" value="ECO:0007669"/>
    <property type="project" value="InterPro"/>
</dbReference>
<comment type="similarity">
    <text evidence="2">Belongs to the prokaryotic molybdopterin-containing oxidoreductase family.</text>
</comment>
<comment type="caution">
    <text evidence="9">The sequence shown here is derived from an EMBL/GenBank/DDBJ whole genome shotgun (WGS) entry which is preliminary data.</text>
</comment>
<name>A0A8B5Y5Y2_BACLI</name>
<gene>
    <name evidence="9" type="ORF">CHCC16736_2187</name>
</gene>
<keyword evidence="6" id="KW-0408">Iron</keyword>
<feature type="domain" description="4Fe-4S Mo/W bis-MGD-type" evidence="8">
    <location>
        <begin position="53"/>
        <end position="110"/>
    </location>
</feature>
<dbReference type="PANTHER" id="PTHR43742:SF6">
    <property type="entry name" value="OXIDOREDUCTASE YYAE-RELATED"/>
    <property type="match status" value="1"/>
</dbReference>
<evidence type="ECO:0000256" key="2">
    <source>
        <dbReference type="ARBA" id="ARBA00010312"/>
    </source>
</evidence>
<proteinExistence type="inferred from homology"/>
<dbReference type="Pfam" id="PF04879">
    <property type="entry name" value="Molybdop_Fe4S4"/>
    <property type="match status" value="1"/>
</dbReference>
<keyword evidence="3" id="KW-0500">Molybdenum</keyword>
<evidence type="ECO:0000256" key="5">
    <source>
        <dbReference type="ARBA" id="ARBA00023002"/>
    </source>
</evidence>
<evidence type="ECO:0000256" key="1">
    <source>
        <dbReference type="ARBA" id="ARBA00001942"/>
    </source>
</evidence>
<reference evidence="9 10" key="1">
    <citation type="submission" date="2019-06" db="EMBL/GenBank/DDBJ databases">
        <title>Genome sequence analysis of &gt;100 Bacillus licheniformis strains suggests intrinsic resistance to this species.</title>
        <authorList>
            <person name="Wels M."/>
            <person name="Siezen R.J."/>
            <person name="Johansen E."/>
            <person name="Stuer-Lauridsen B."/>
            <person name="Bjerre K."/>
            <person name="Nielsen B.K.K."/>
        </authorList>
    </citation>
    <scope>NUCLEOTIDE SEQUENCE [LARGE SCALE GENOMIC DNA]</scope>
    <source>
        <strain evidence="9 10">BAC-16736</strain>
    </source>
</reference>
<dbReference type="Gene3D" id="2.40.40.20">
    <property type="match status" value="1"/>
</dbReference>
<dbReference type="GO" id="GO:0051536">
    <property type="term" value="F:iron-sulfur cluster binding"/>
    <property type="evidence" value="ECO:0007669"/>
    <property type="project" value="UniProtKB-KW"/>
</dbReference>
<dbReference type="InterPro" id="IPR009010">
    <property type="entry name" value="Asp_de-COase-like_dom_sf"/>
</dbReference>
<sequence length="723" mass="80966">MSFLGASFFIIFSAGILPLLFSELTTFCDIMLESYSFYRKGTDSMESYVDQKDGIFKSVCSLDCPDQCGLLVHKKDGKIVKIQGDPDHPVTQGNICNKVRNMTERIYDPKRLKTPLKRTGPKGAGMFEPISWDEAIETIRTRWQSLIEQEGPESILPYSFYGNMGNLTAEGMDRRFFHRLGSSQLDRAICTPAGSVGYKYTMGGSIGTDPEDTTETKLFIFWGINAVSTNMHQITIAQKARKNGAKIVVIDVHKNQTGRMADWFIPIRPGTDSALALGIMHVLFKEHLADESFLKEFTVGHEELRRHVRQYDPAAVEAVTGVSRNDIIELARLYGRTSPSLIRIGNGLQHHDNGGMIVRTISCLPAITGQWTKKGGGAIKGNTAFLAYNTKALQRPDLLKGRTPRVINMNQLGKALLETEPPIRSLFVYSSNPAVVAPEANKVRKGLEREDLFTVVHDLFLTETARYADIVLPASSAFENTDFYTSYWHHYAQIQKPVIEKYGESKSNTEVFRLLAEAMGFDDEPLKDSDEEMIRQALDYPDNPWLDGIDYDSLTEKHFVKANRKTFFPDKLPTPSGKIELYSKMMEQHGYPGLPTHTPLIETDKYPFLFVPGPNHNFLNSTFSNNEKHIKLEKEPKLHLNIKDAEEKGIENGDLVKVWNDRGSCILPVAVGENVLPGVAVSQGLWVDAEGKHYLVNALTPDRLADMGGGATFFSGRVQIEKI</sequence>
<keyword evidence="5" id="KW-0560">Oxidoreductase</keyword>
<dbReference type="Proteomes" id="UP000435910">
    <property type="component" value="Unassembled WGS sequence"/>
</dbReference>
<dbReference type="Gene3D" id="3.30.2070.10">
    <property type="entry name" value="Formate dehydrogenase/DMSO reductase"/>
    <property type="match status" value="1"/>
</dbReference>
<dbReference type="InterPro" id="IPR050612">
    <property type="entry name" value="Prok_Mopterin_Oxidored"/>
</dbReference>
<accession>A0A8B5Y5Y2</accession>
<dbReference type="InterPro" id="IPR006655">
    <property type="entry name" value="Mopterin_OxRdtase_prok_CS"/>
</dbReference>
<dbReference type="AlphaFoldDB" id="A0A8B5Y5Y2"/>
<evidence type="ECO:0000256" key="7">
    <source>
        <dbReference type="ARBA" id="ARBA00023014"/>
    </source>
</evidence>
<dbReference type="SUPFAM" id="SSF50692">
    <property type="entry name" value="ADC-like"/>
    <property type="match status" value="1"/>
</dbReference>
<evidence type="ECO:0000313" key="9">
    <source>
        <dbReference type="EMBL" id="TWL20903.1"/>
    </source>
</evidence>
<evidence type="ECO:0000259" key="8">
    <source>
        <dbReference type="PROSITE" id="PS51669"/>
    </source>
</evidence>
<dbReference type="SUPFAM" id="SSF53706">
    <property type="entry name" value="Formate dehydrogenase/DMSO reductase, domains 1-3"/>
    <property type="match status" value="1"/>
</dbReference>
<dbReference type="SMART" id="SM00926">
    <property type="entry name" value="Molybdop_Fe4S4"/>
    <property type="match status" value="1"/>
</dbReference>
<dbReference type="Pfam" id="PF00384">
    <property type="entry name" value="Molybdopterin"/>
    <property type="match status" value="1"/>
</dbReference>
<dbReference type="Gene3D" id="3.40.228.10">
    <property type="entry name" value="Dimethylsulfoxide Reductase, domain 2"/>
    <property type="match status" value="1"/>
</dbReference>
<dbReference type="InterPro" id="IPR006963">
    <property type="entry name" value="Mopterin_OxRdtase_4Fe-4S_dom"/>
</dbReference>
<dbReference type="PANTHER" id="PTHR43742">
    <property type="entry name" value="TRIMETHYLAMINE-N-OXIDE REDUCTASE"/>
    <property type="match status" value="1"/>
</dbReference>
<evidence type="ECO:0000256" key="6">
    <source>
        <dbReference type="ARBA" id="ARBA00023004"/>
    </source>
</evidence>